<evidence type="ECO:0000256" key="5">
    <source>
        <dbReference type="SAM" id="SignalP"/>
    </source>
</evidence>
<organism evidence="7 8">
    <name type="scientific">Gemmobacter caeni</name>
    <dbReference type="NCBI Taxonomy" id="589035"/>
    <lineage>
        <taxon>Bacteria</taxon>
        <taxon>Pseudomonadati</taxon>
        <taxon>Pseudomonadota</taxon>
        <taxon>Alphaproteobacteria</taxon>
        <taxon>Rhodobacterales</taxon>
        <taxon>Paracoccaceae</taxon>
        <taxon>Gemmobacter</taxon>
    </lineage>
</organism>
<keyword evidence="4" id="KW-0472">Membrane</keyword>
<comment type="subcellular location">
    <subcellularLocation>
        <location evidence="1">Membrane</location>
        <topology evidence="1">Single-pass membrane protein</topology>
    </subcellularLocation>
</comment>
<name>A0A2T6AJP1_9RHOB</name>
<feature type="signal peptide" evidence="5">
    <location>
        <begin position="1"/>
        <end position="18"/>
    </location>
</feature>
<dbReference type="AlphaFoldDB" id="A0A2T6AJP1"/>
<keyword evidence="3" id="KW-1133">Transmembrane helix</keyword>
<sequence length="1273" mass="130688">MKRILVLALCILPFAAHAQQDDRDWLTALLEDNLSDAGRKVTITGFAGALSSQATIEKLTIADDTGIWLTLDKVVLDWSRSALLTGRLSVDRLTAAEIVLDRLPATSADTSLPAPEATAFALPDLPVSVEIGTLGADHIVLGPTVLGQPVEATLNASASLAGGEGKATLTLRRTDDGPAGDVSLTASYANETSVLALDLAVEEAAGGIASSLIGLPGNPAIELTVKGEGPLSDYAADIRLASGGSERLAGKVTLAEAADGGMRFTADLGGDPAPMFLPEYAEFFGDDVKLAAQGTKAADGRLTVDDLTLRTQALDLRGNLALAADGLPERFALRGSLGQDGTPVLLPLSTDIPTSITHADIALGFDASEAEAWTADIAMTGFDRADLKLREAKIAGKGLITREEGKPAVSGDFDITADGIEPTDPALAQALGAGVKGSVGFRWREGYDALQLTKLALNGADYSFDGTVNIAGLEEALSLTGQGNLRADDLSRFAALAGQPVGGRAEMTLGGSYALLGGKFDVTGQINGTALRTGITEADNLLAGSSTIDLSVIRDETGLRVRQLDLAAASLRAKISGQLATSGSDLSADLDFTDLSALGGPYGGGLTGRARFTGTPEAGTVTFDGTGKALKIGIPEADSLLKGDSAISAEAGIAGETVDLRKLDIKAASLAASARGTLAKTGSDVSAELDFSDLRALGGAYRGALSATASFSGTPEAGKLTAKATGRNLAIGQAEADRLLAGETRLAADLMLDGGRIKVNTATLDNPQLRVAADGNITDATRQVNLTADLVNLATLLPEFPGRLSVRGQIVDDGNSYRLDLTGQGPGGIDAKVQGTMSPDFRTANLTAVGAAQAALGNAFIDPRTVSGGIRYDLALRGPLQPASLSGRISLSDIRVSDPSLPTALTGFNGTISLSGGRAALDLSGSSTSGGNILIGGAIGLAAPYVADLVVQLQQLIVKDPQLFTTRINGRVTMQGPLTGGAQIAGNIDLSETELVVPSTGLGAAGGLEGLRHVSEPADVHATRARAGLLDTAAGDGAGSGRPYPLDLRISAPQRLFIRGRGLDAELGGELRLQGTTANVVPSGSFNLVRGRLDILGKRLTLSEALLQLQGDFDPFISILASNDDGEIVSSVKIEGQATDPKITFVSQPELPQEEVLSHLLFGRDLTSLSAFQAAQLASAVATLAGKGGDGIIGKLRKGFGLDDLDVSTDAQGDTTLKAGKYISSKAYTEIEVDQNGQAKINLNLDLSKTVTLRGSVGGEGETSIGIFKEKDY</sequence>
<feature type="domain" description="Translocation and assembly module TamB C-terminal" evidence="6">
    <location>
        <begin position="923"/>
        <end position="1268"/>
    </location>
</feature>
<dbReference type="InterPro" id="IPR007452">
    <property type="entry name" value="TamB_C"/>
</dbReference>
<evidence type="ECO:0000256" key="1">
    <source>
        <dbReference type="ARBA" id="ARBA00004167"/>
    </source>
</evidence>
<feature type="chain" id="PRO_5015678945" evidence="5">
    <location>
        <begin position="19"/>
        <end position="1273"/>
    </location>
</feature>
<proteinExistence type="predicted"/>
<keyword evidence="8" id="KW-1185">Reference proteome</keyword>
<reference evidence="7 8" key="1">
    <citation type="submission" date="2018-04" db="EMBL/GenBank/DDBJ databases">
        <title>Genomic Encyclopedia of Archaeal and Bacterial Type Strains, Phase II (KMG-II): from individual species to whole genera.</title>
        <authorList>
            <person name="Goeker M."/>
        </authorList>
    </citation>
    <scope>NUCLEOTIDE SEQUENCE [LARGE SCALE GENOMIC DNA]</scope>
    <source>
        <strain evidence="7 8">DSM 21823</strain>
    </source>
</reference>
<accession>A0A2T6AJP1</accession>
<dbReference type="Proteomes" id="UP000244224">
    <property type="component" value="Unassembled WGS sequence"/>
</dbReference>
<evidence type="ECO:0000256" key="2">
    <source>
        <dbReference type="ARBA" id="ARBA00022692"/>
    </source>
</evidence>
<dbReference type="GO" id="GO:0009306">
    <property type="term" value="P:protein secretion"/>
    <property type="evidence" value="ECO:0007669"/>
    <property type="project" value="InterPro"/>
</dbReference>
<protein>
    <submittedName>
        <fullName evidence="7">Autotransporter secretion inner membrane protein TamB</fullName>
    </submittedName>
</protein>
<evidence type="ECO:0000259" key="6">
    <source>
        <dbReference type="Pfam" id="PF04357"/>
    </source>
</evidence>
<dbReference type="Pfam" id="PF04357">
    <property type="entry name" value="TamB"/>
    <property type="match status" value="1"/>
</dbReference>
<dbReference type="RefSeq" id="WP_108130593.1">
    <property type="nucleotide sequence ID" value="NZ_QBKP01000023.1"/>
</dbReference>
<keyword evidence="2" id="KW-0812">Transmembrane</keyword>
<dbReference type="PANTHER" id="PTHR36985">
    <property type="entry name" value="TRANSLOCATION AND ASSEMBLY MODULE SUBUNIT TAMB"/>
    <property type="match status" value="1"/>
</dbReference>
<keyword evidence="5" id="KW-0732">Signal</keyword>
<evidence type="ECO:0000256" key="4">
    <source>
        <dbReference type="ARBA" id="ARBA00023136"/>
    </source>
</evidence>
<dbReference type="PANTHER" id="PTHR36985:SF1">
    <property type="entry name" value="TRANSLOCATION AND ASSEMBLY MODULE SUBUNIT TAMB"/>
    <property type="match status" value="1"/>
</dbReference>
<dbReference type="OrthoDB" id="7784409at2"/>
<dbReference type="GO" id="GO:0005886">
    <property type="term" value="C:plasma membrane"/>
    <property type="evidence" value="ECO:0007669"/>
    <property type="project" value="InterPro"/>
</dbReference>
<evidence type="ECO:0000313" key="8">
    <source>
        <dbReference type="Proteomes" id="UP000244224"/>
    </source>
</evidence>
<evidence type="ECO:0000256" key="3">
    <source>
        <dbReference type="ARBA" id="ARBA00022989"/>
    </source>
</evidence>
<comment type="caution">
    <text evidence="7">The sequence shown here is derived from an EMBL/GenBank/DDBJ whole genome shotgun (WGS) entry which is preliminary data.</text>
</comment>
<dbReference type="EMBL" id="QBKP01000023">
    <property type="protein sequence ID" value="PTX43986.1"/>
    <property type="molecule type" value="Genomic_DNA"/>
</dbReference>
<evidence type="ECO:0000313" key="7">
    <source>
        <dbReference type="EMBL" id="PTX43986.1"/>
    </source>
</evidence>
<gene>
    <name evidence="7" type="ORF">C8N34_1236</name>
</gene>